<evidence type="ECO:0000256" key="10">
    <source>
        <dbReference type="ARBA" id="ARBA00023125"/>
    </source>
</evidence>
<name>A0A9Q1IXE3_SYNKA</name>
<dbReference type="EMBL" id="JAINUF010000006">
    <property type="protein sequence ID" value="KAJ8356438.1"/>
    <property type="molecule type" value="Genomic_DNA"/>
</dbReference>
<dbReference type="Pfam" id="PF00105">
    <property type="entry name" value="zf-C4"/>
    <property type="match status" value="1"/>
</dbReference>
<dbReference type="PROSITE" id="PS51843">
    <property type="entry name" value="NR_LBD"/>
    <property type="match status" value="1"/>
</dbReference>
<evidence type="ECO:0008006" key="20">
    <source>
        <dbReference type="Google" id="ProtNLM"/>
    </source>
</evidence>
<dbReference type="InterPro" id="IPR001723">
    <property type="entry name" value="Nuclear_hrmn_rcpt"/>
</dbReference>
<feature type="domain" description="NR LBD" evidence="17">
    <location>
        <begin position="270"/>
        <end position="506"/>
    </location>
</feature>
<gene>
    <name evidence="18" type="ORF">SKAU_G00192320</name>
</gene>
<dbReference type="AlphaFoldDB" id="A0A9Q1IXE3"/>
<dbReference type="Pfam" id="PF00104">
    <property type="entry name" value="Hormone_recep"/>
    <property type="match status" value="1"/>
</dbReference>
<sequence length="619" mass="67933">MAGPSGRGPQLLQCQEAGSSRACGNMLSPVYATALPPQATESDAICIPSPYVERSHDFATLTLYSPPMLGFGGPDSPSPRPPFLWPPQTHMSPLALHCHQSRHPRDEPSHSPWAEPKPHSALSKSSEPEGCRTWGREELGASSSVGVPAEKVDVHFCAVCADYASGYHYGVWSCEGCKAFFKRSIQAGHNDYICPATNQCTIDKNRRKSCQACRLRKCFEVGMMKCGMRRERGSYRAGQFQRAARARCSRGVGSEACVRRTRELGPTVLTPEQLISHIMEVEPPAIYLMEEVQKPFTEASMMMALTRLADKELVYMINWAKKIPGFVELNLFDQVHLLECCWLEVLMVGLMWRSVDHPGKLIFSPDLILNRDEGNCVEGIMEIFDLLLAATSRFRELKLRQEEYVCLKAMILLNSNMYLVSQNNEEVLQSRTKLLCLLDTVTDALIWAIAKTGLSFQQQSARLAHLIMLLSHIRHISNKGMDHLHCMTMKKMVPLYDLLLEMLDGHIMHSSRISNPVPPGPGSAPPDSGPSPQTPPENGPAHLELGPSPQAPASTQMAPSPTSPARATQSVPSADAGSISVENSTGVHGAPETLEPECLALVAQQKVSGASWGPDPTPP</sequence>
<dbReference type="Pfam" id="PF12497">
    <property type="entry name" value="ERbeta_N"/>
    <property type="match status" value="1"/>
</dbReference>
<dbReference type="InterPro" id="IPR000536">
    <property type="entry name" value="Nucl_hrmn_rcpt_lig-bd"/>
</dbReference>
<dbReference type="Gene3D" id="3.30.50.10">
    <property type="entry name" value="Erythroid Transcription Factor GATA-1, subunit A"/>
    <property type="match status" value="1"/>
</dbReference>
<dbReference type="GO" id="GO:0042562">
    <property type="term" value="F:hormone binding"/>
    <property type="evidence" value="ECO:0007669"/>
    <property type="project" value="UniProtKB-ARBA"/>
</dbReference>
<dbReference type="OrthoDB" id="5799427at2759"/>
<feature type="compositionally biased region" description="Pro residues" evidence="15">
    <location>
        <begin position="516"/>
        <end position="538"/>
    </location>
</feature>
<feature type="region of interest" description="Disordered" evidence="15">
    <location>
        <begin position="511"/>
        <end position="601"/>
    </location>
</feature>
<feature type="region of interest" description="Disordered" evidence="15">
    <location>
        <begin position="99"/>
        <end position="133"/>
    </location>
</feature>
<evidence type="ECO:0000256" key="7">
    <source>
        <dbReference type="ARBA" id="ARBA00022833"/>
    </source>
</evidence>
<dbReference type="InterPro" id="IPR021064">
    <property type="entry name" value="ER-beta-like_N"/>
</dbReference>
<dbReference type="SMART" id="SM00399">
    <property type="entry name" value="ZnF_C4"/>
    <property type="match status" value="1"/>
</dbReference>
<keyword evidence="4" id="KW-0754">Steroid-binding</keyword>
<dbReference type="InterPro" id="IPR050200">
    <property type="entry name" value="Nuclear_hormone_rcpt_NR3"/>
</dbReference>
<evidence type="ECO:0000313" key="19">
    <source>
        <dbReference type="Proteomes" id="UP001152622"/>
    </source>
</evidence>
<dbReference type="GO" id="GO:0005634">
    <property type="term" value="C:nucleus"/>
    <property type="evidence" value="ECO:0007669"/>
    <property type="project" value="UniProtKB-SubCell"/>
</dbReference>
<keyword evidence="10" id="KW-0238">DNA-binding</keyword>
<feature type="domain" description="Nuclear receptor" evidence="16">
    <location>
        <begin position="154"/>
        <end position="230"/>
    </location>
</feature>
<dbReference type="GO" id="GO:0030520">
    <property type="term" value="P:estrogen receptor signaling pathway"/>
    <property type="evidence" value="ECO:0007669"/>
    <property type="project" value="InterPro"/>
</dbReference>
<dbReference type="PRINTS" id="PR00398">
    <property type="entry name" value="STRDHORMONER"/>
</dbReference>
<evidence type="ECO:0000256" key="4">
    <source>
        <dbReference type="ARBA" id="ARBA00022665"/>
    </source>
</evidence>
<evidence type="ECO:0000256" key="5">
    <source>
        <dbReference type="ARBA" id="ARBA00022723"/>
    </source>
</evidence>
<dbReference type="GO" id="GO:0030284">
    <property type="term" value="F:nuclear estrogen receptor activity"/>
    <property type="evidence" value="ECO:0007669"/>
    <property type="project" value="InterPro"/>
</dbReference>
<keyword evidence="12 14" id="KW-0675">Receptor</keyword>
<dbReference type="PROSITE" id="PS51030">
    <property type="entry name" value="NUCLEAR_REC_DBD_2"/>
    <property type="match status" value="1"/>
</dbReference>
<evidence type="ECO:0000256" key="9">
    <source>
        <dbReference type="ARBA" id="ARBA00023121"/>
    </source>
</evidence>
<comment type="similarity">
    <text evidence="3 14">Belongs to the nuclear hormone receptor family. NR3 subfamily.</text>
</comment>
<dbReference type="SUPFAM" id="SSF48508">
    <property type="entry name" value="Nuclear receptor ligand-binding domain"/>
    <property type="match status" value="1"/>
</dbReference>
<dbReference type="PIRSF" id="PIRSF500102">
    <property type="entry name" value="ER-b"/>
    <property type="match status" value="1"/>
</dbReference>
<comment type="subcellular location">
    <subcellularLocation>
        <location evidence="2 14">Nucleus</location>
    </subcellularLocation>
</comment>
<keyword evidence="5" id="KW-0479">Metal-binding</keyword>
<evidence type="ECO:0000256" key="3">
    <source>
        <dbReference type="ARBA" id="ARBA00005413"/>
    </source>
</evidence>
<evidence type="ECO:0000259" key="17">
    <source>
        <dbReference type="PROSITE" id="PS51843"/>
    </source>
</evidence>
<dbReference type="PIRSF" id="PIRSF002527">
    <property type="entry name" value="ER-like_NR"/>
    <property type="match status" value="1"/>
</dbReference>
<dbReference type="InterPro" id="IPR035500">
    <property type="entry name" value="NHR-like_dom_sf"/>
</dbReference>
<dbReference type="GO" id="GO:0005496">
    <property type="term" value="F:steroid binding"/>
    <property type="evidence" value="ECO:0007669"/>
    <property type="project" value="UniProtKB-KW"/>
</dbReference>
<evidence type="ECO:0000256" key="2">
    <source>
        <dbReference type="ARBA" id="ARBA00004123"/>
    </source>
</evidence>
<dbReference type="SMART" id="SM00430">
    <property type="entry name" value="HOLI"/>
    <property type="match status" value="1"/>
</dbReference>
<dbReference type="Proteomes" id="UP001152622">
    <property type="component" value="Chromosome 6"/>
</dbReference>
<dbReference type="InterPro" id="IPR001628">
    <property type="entry name" value="Znf_hrmn_rcpt"/>
</dbReference>
<keyword evidence="19" id="KW-1185">Reference proteome</keyword>
<dbReference type="FunFam" id="1.10.565.10:FF:000010">
    <property type="entry name" value="Estrogen receptor"/>
    <property type="match status" value="1"/>
</dbReference>
<dbReference type="PRINTS" id="PR00047">
    <property type="entry name" value="STROIDFINGER"/>
</dbReference>
<feature type="compositionally biased region" description="Polar residues" evidence="15">
    <location>
        <begin position="551"/>
        <end position="572"/>
    </location>
</feature>
<evidence type="ECO:0000256" key="6">
    <source>
        <dbReference type="ARBA" id="ARBA00022771"/>
    </source>
</evidence>
<dbReference type="Gene3D" id="1.10.565.10">
    <property type="entry name" value="Retinoid X Receptor"/>
    <property type="match status" value="1"/>
</dbReference>
<dbReference type="GO" id="GO:0043565">
    <property type="term" value="F:sequence-specific DNA binding"/>
    <property type="evidence" value="ECO:0007669"/>
    <property type="project" value="InterPro"/>
</dbReference>
<protein>
    <recommendedName>
        <fullName evidence="20">Estrogen receptor beta</fullName>
    </recommendedName>
</protein>
<evidence type="ECO:0000259" key="16">
    <source>
        <dbReference type="PROSITE" id="PS51030"/>
    </source>
</evidence>
<evidence type="ECO:0000256" key="1">
    <source>
        <dbReference type="ARBA" id="ARBA00003830"/>
    </source>
</evidence>
<dbReference type="InterPro" id="IPR028355">
    <property type="entry name" value="ER-beta/gamma"/>
</dbReference>
<dbReference type="InterPro" id="IPR024178">
    <property type="entry name" value="Est_rcpt/est-rel_rcp"/>
</dbReference>
<dbReference type="PROSITE" id="PS00031">
    <property type="entry name" value="NUCLEAR_REC_DBD_1"/>
    <property type="match status" value="1"/>
</dbReference>
<dbReference type="SUPFAM" id="SSF57716">
    <property type="entry name" value="Glucocorticoid receptor-like (DNA-binding domain)"/>
    <property type="match status" value="1"/>
</dbReference>
<evidence type="ECO:0000256" key="13">
    <source>
        <dbReference type="ARBA" id="ARBA00023242"/>
    </source>
</evidence>
<proteinExistence type="inferred from homology"/>
<dbReference type="GO" id="GO:0071392">
    <property type="term" value="P:cellular response to estradiol stimulus"/>
    <property type="evidence" value="ECO:0007669"/>
    <property type="project" value="InterPro"/>
</dbReference>
<evidence type="ECO:0000256" key="11">
    <source>
        <dbReference type="ARBA" id="ARBA00023163"/>
    </source>
</evidence>
<dbReference type="CDD" id="cd06949">
    <property type="entry name" value="NR_LBD_ER"/>
    <property type="match status" value="1"/>
</dbReference>
<evidence type="ECO:0000313" key="18">
    <source>
        <dbReference type="EMBL" id="KAJ8356438.1"/>
    </source>
</evidence>
<accession>A0A9Q1IXE3</accession>
<comment type="caution">
    <text evidence="18">The sequence shown here is derived from an EMBL/GenBank/DDBJ whole genome shotgun (WGS) entry which is preliminary data.</text>
</comment>
<dbReference type="CDD" id="cd07171">
    <property type="entry name" value="NR_DBD_ER"/>
    <property type="match status" value="1"/>
</dbReference>
<evidence type="ECO:0000256" key="15">
    <source>
        <dbReference type="SAM" id="MobiDB-lite"/>
    </source>
</evidence>
<evidence type="ECO:0000256" key="14">
    <source>
        <dbReference type="PIRNR" id="PIRNR002527"/>
    </source>
</evidence>
<evidence type="ECO:0000256" key="12">
    <source>
        <dbReference type="ARBA" id="ARBA00023170"/>
    </source>
</evidence>
<dbReference type="FunFam" id="3.30.50.10:FF:000139">
    <property type="entry name" value="Estrogen receptor beta a variant b"/>
    <property type="match status" value="1"/>
</dbReference>
<keyword evidence="11 14" id="KW-0804">Transcription</keyword>
<organism evidence="18 19">
    <name type="scientific">Synaphobranchus kaupii</name>
    <name type="common">Kaup's arrowtooth eel</name>
    <dbReference type="NCBI Taxonomy" id="118154"/>
    <lineage>
        <taxon>Eukaryota</taxon>
        <taxon>Metazoa</taxon>
        <taxon>Chordata</taxon>
        <taxon>Craniata</taxon>
        <taxon>Vertebrata</taxon>
        <taxon>Euteleostomi</taxon>
        <taxon>Actinopterygii</taxon>
        <taxon>Neopterygii</taxon>
        <taxon>Teleostei</taxon>
        <taxon>Anguilliformes</taxon>
        <taxon>Synaphobranchidae</taxon>
        <taxon>Synaphobranchus</taxon>
    </lineage>
</organism>
<reference evidence="18" key="1">
    <citation type="journal article" date="2023" name="Science">
        <title>Genome structures resolve the early diversification of teleost fishes.</title>
        <authorList>
            <person name="Parey E."/>
            <person name="Louis A."/>
            <person name="Montfort J."/>
            <person name="Bouchez O."/>
            <person name="Roques C."/>
            <person name="Iampietro C."/>
            <person name="Lluch J."/>
            <person name="Castinel A."/>
            <person name="Donnadieu C."/>
            <person name="Desvignes T."/>
            <person name="Floi Bucao C."/>
            <person name="Jouanno E."/>
            <person name="Wen M."/>
            <person name="Mejri S."/>
            <person name="Dirks R."/>
            <person name="Jansen H."/>
            <person name="Henkel C."/>
            <person name="Chen W.J."/>
            <person name="Zahm M."/>
            <person name="Cabau C."/>
            <person name="Klopp C."/>
            <person name="Thompson A.W."/>
            <person name="Robinson-Rechavi M."/>
            <person name="Braasch I."/>
            <person name="Lecointre G."/>
            <person name="Bobe J."/>
            <person name="Postlethwait J.H."/>
            <person name="Berthelot C."/>
            <person name="Roest Crollius H."/>
            <person name="Guiguen Y."/>
        </authorList>
    </citation>
    <scope>NUCLEOTIDE SEQUENCE</scope>
    <source>
        <strain evidence="18">WJC10195</strain>
    </source>
</reference>
<keyword evidence="9" id="KW-0446">Lipid-binding</keyword>
<keyword evidence="6" id="KW-0863">Zinc-finger</keyword>
<keyword evidence="13 14" id="KW-0539">Nucleus</keyword>
<evidence type="ECO:0000256" key="8">
    <source>
        <dbReference type="ARBA" id="ARBA00023015"/>
    </source>
</evidence>
<keyword evidence="7" id="KW-0862">Zinc</keyword>
<dbReference type="PANTHER" id="PTHR48092">
    <property type="entry name" value="KNIRPS-RELATED PROTEIN-RELATED"/>
    <property type="match status" value="1"/>
</dbReference>
<dbReference type="GO" id="GO:0008270">
    <property type="term" value="F:zinc ion binding"/>
    <property type="evidence" value="ECO:0007669"/>
    <property type="project" value="UniProtKB-KW"/>
</dbReference>
<comment type="function">
    <text evidence="1">The steroid hormones and their receptors are involved in the regulation of eukaryotic gene expression and affect cellular proliferation and differentiation in target tissues.</text>
</comment>
<dbReference type="InterPro" id="IPR013088">
    <property type="entry name" value="Znf_NHR/GATA"/>
</dbReference>
<keyword evidence="8 14" id="KW-0805">Transcription regulation</keyword>